<evidence type="ECO:0000313" key="2">
    <source>
        <dbReference type="Proteomes" id="UP001300502"/>
    </source>
</evidence>
<name>A0AAV9IIS6_9RHOD</name>
<keyword evidence="2" id="KW-1185">Reference proteome</keyword>
<comment type="caution">
    <text evidence="1">The sequence shown here is derived from an EMBL/GenBank/DDBJ whole genome shotgun (WGS) entry which is preliminary data.</text>
</comment>
<organism evidence="1 2">
    <name type="scientific">Galdieria yellowstonensis</name>
    <dbReference type="NCBI Taxonomy" id="3028027"/>
    <lineage>
        <taxon>Eukaryota</taxon>
        <taxon>Rhodophyta</taxon>
        <taxon>Bangiophyceae</taxon>
        <taxon>Galdieriales</taxon>
        <taxon>Galdieriaceae</taxon>
        <taxon>Galdieria</taxon>
    </lineage>
</organism>
<reference evidence="1 2" key="1">
    <citation type="submission" date="2022-07" db="EMBL/GenBank/DDBJ databases">
        <title>Genome-wide signatures of adaptation to extreme environments.</title>
        <authorList>
            <person name="Cho C.H."/>
            <person name="Yoon H.S."/>
        </authorList>
    </citation>
    <scope>NUCLEOTIDE SEQUENCE [LARGE SCALE GENOMIC DNA]</scope>
    <source>
        <strain evidence="1 2">108.79 E11</strain>
    </source>
</reference>
<accession>A0AAV9IIS6</accession>
<dbReference type="AlphaFoldDB" id="A0AAV9IIS6"/>
<proteinExistence type="predicted"/>
<dbReference type="Proteomes" id="UP001300502">
    <property type="component" value="Unassembled WGS sequence"/>
</dbReference>
<protein>
    <submittedName>
        <fullName evidence="1">Uncharacterized protein</fullName>
    </submittedName>
</protein>
<gene>
    <name evidence="1" type="ORF">GAYE_SCF38G5262</name>
</gene>
<sequence>MAIPLVVKAAATVHTSVGSCCIADNNFPKLASERTFRLSIFSPRTYKFAAYCRARLQLESLYKWKQACVKDILGSVGSIVLGYGILKIPWFQRSGKLRCLHWACVQQSKNILEGLGLSELEFQAFSALEKTNRLARQLVSFEMELITGN</sequence>
<dbReference type="EMBL" id="JANCYU010000050">
    <property type="protein sequence ID" value="KAK4527340.1"/>
    <property type="molecule type" value="Genomic_DNA"/>
</dbReference>
<evidence type="ECO:0000313" key="1">
    <source>
        <dbReference type="EMBL" id="KAK4527340.1"/>
    </source>
</evidence>